<sequence>MTHGGSGRAGTETRLPDSAWAFSPVTLGVWTWTWDLLLPQAGKGHQVHPWLLTTSKLAQARMKQFLEASMAVEAPELGVISGNPLVGPFPQPCRGNRCSAGWLASDTCALMRRPQTPLKPGPQAG</sequence>
<gene>
    <name evidence="1" type="ORF">MPIPNATIZW_LOCUS16709</name>
</gene>
<reference evidence="1" key="1">
    <citation type="submission" date="2023-12" db="EMBL/GenBank/DDBJ databases">
        <authorList>
            <person name="Brown T."/>
        </authorList>
    </citation>
    <scope>NUCLEOTIDE SEQUENCE</scope>
</reference>
<evidence type="ECO:0000313" key="1">
    <source>
        <dbReference type="EMBL" id="CAK6448403.1"/>
    </source>
</evidence>
<dbReference type="Proteomes" id="UP001314169">
    <property type="component" value="Chromosome 8"/>
</dbReference>
<dbReference type="EMBL" id="OY882865">
    <property type="protein sequence ID" value="CAK6448403.1"/>
    <property type="molecule type" value="Genomic_DNA"/>
</dbReference>
<proteinExistence type="predicted"/>
<keyword evidence="2" id="KW-1185">Reference proteome</keyword>
<evidence type="ECO:0000313" key="2">
    <source>
        <dbReference type="Proteomes" id="UP001314169"/>
    </source>
</evidence>
<organism evidence="1 2">
    <name type="scientific">Pipistrellus nathusii</name>
    <name type="common">Nathusius' pipistrelle</name>
    <dbReference type="NCBI Taxonomy" id="59473"/>
    <lineage>
        <taxon>Eukaryota</taxon>
        <taxon>Metazoa</taxon>
        <taxon>Chordata</taxon>
        <taxon>Craniata</taxon>
        <taxon>Vertebrata</taxon>
        <taxon>Euteleostomi</taxon>
        <taxon>Mammalia</taxon>
        <taxon>Eutheria</taxon>
        <taxon>Laurasiatheria</taxon>
        <taxon>Chiroptera</taxon>
        <taxon>Yangochiroptera</taxon>
        <taxon>Vespertilionidae</taxon>
        <taxon>Pipistrellus</taxon>
    </lineage>
</organism>
<protein>
    <submittedName>
        <fullName evidence="1">Uncharacterized protein</fullName>
    </submittedName>
</protein>
<accession>A0ABP0AFA0</accession>
<name>A0ABP0AFA0_PIPNA</name>